<dbReference type="InterPro" id="IPR011009">
    <property type="entry name" value="Kinase-like_dom_sf"/>
</dbReference>
<dbReference type="PANTHER" id="PTHR21310">
    <property type="entry name" value="AMINOGLYCOSIDE PHOSPHOTRANSFERASE-RELATED-RELATED"/>
    <property type="match status" value="1"/>
</dbReference>
<dbReference type="Gene3D" id="3.30.200.20">
    <property type="entry name" value="Phosphorylase Kinase, domain 1"/>
    <property type="match status" value="1"/>
</dbReference>
<gene>
    <name evidence="3" type="ORF">AELLOGFF_02281</name>
</gene>
<reference evidence="3 4" key="1">
    <citation type="submission" date="2019-11" db="EMBL/GenBank/DDBJ databases">
        <authorList>
            <person name="Holert J."/>
        </authorList>
    </citation>
    <scope>NUCLEOTIDE SEQUENCE [LARGE SCALE GENOMIC DNA]</scope>
    <source>
        <strain evidence="3">BC8_1</strain>
    </source>
</reference>
<dbReference type="SUPFAM" id="SSF56112">
    <property type="entry name" value="Protein kinase-like (PK-like)"/>
    <property type="match status" value="1"/>
</dbReference>
<dbReference type="Pfam" id="PF01636">
    <property type="entry name" value="APH"/>
    <property type="match status" value="1"/>
</dbReference>
<protein>
    <submittedName>
        <fullName evidence="3">Aminoglycoside phosphotransferase</fullName>
        <ecNumber evidence="3">2.7.1.-</ecNumber>
    </submittedName>
</protein>
<dbReference type="CDD" id="cd05154">
    <property type="entry name" value="ACAD10_11_N-like"/>
    <property type="match status" value="1"/>
</dbReference>
<organism evidence="3 4">
    <name type="scientific">Mycolicibacterium vanbaalenii</name>
    <name type="common">Mycobacterium vanbaalenii</name>
    <dbReference type="NCBI Taxonomy" id="110539"/>
    <lineage>
        <taxon>Bacteria</taxon>
        <taxon>Bacillati</taxon>
        <taxon>Actinomycetota</taxon>
        <taxon>Actinomycetes</taxon>
        <taxon>Mycobacteriales</taxon>
        <taxon>Mycobacteriaceae</taxon>
        <taxon>Mycolicibacterium</taxon>
    </lineage>
</organism>
<dbReference type="AlphaFoldDB" id="A0A5S9RBR9"/>
<dbReference type="InterPro" id="IPR041726">
    <property type="entry name" value="ACAD10_11_N"/>
</dbReference>
<dbReference type="Gene3D" id="3.90.1200.10">
    <property type="match status" value="1"/>
</dbReference>
<accession>A0A5S9RBR9</accession>
<dbReference type="EMBL" id="CACSIP010000075">
    <property type="protein sequence ID" value="CAA0137542.1"/>
    <property type="molecule type" value="Genomic_DNA"/>
</dbReference>
<feature type="region of interest" description="Disordered" evidence="1">
    <location>
        <begin position="1"/>
        <end position="21"/>
    </location>
</feature>
<name>A0A5S9RBR9_MYCVN</name>
<evidence type="ECO:0000259" key="2">
    <source>
        <dbReference type="Pfam" id="PF01636"/>
    </source>
</evidence>
<dbReference type="InterPro" id="IPR002575">
    <property type="entry name" value="Aminoglycoside_PTrfase"/>
</dbReference>
<dbReference type="PANTHER" id="PTHR21310:SF40">
    <property type="entry name" value="AMINOGLYCOSIDE PHOSPHOTRANSFERASE DOMAIN-CONTAINING PROTEIN-RELATED"/>
    <property type="match status" value="1"/>
</dbReference>
<keyword evidence="3" id="KW-0808">Transferase</keyword>
<dbReference type="OrthoDB" id="3806873at2"/>
<sequence>MVTQADAAGSENVDVPTKSQVRDPAAVRSVAEEWLRAHVGGDVEVDDVTQPNGAGVANETLLIQASRTVDGTRETIGYVARIGSTEHLYLDLDVKTQYLMYKALSTEPQVPSPLVVGFESDTTLFGQPFFVMERVEGRVPADNPPFYVSGWVLELPTAQQREVWRGAVEAMTELHKLDVSKFPFLQRPHLGSTGLEQELNYWLAYAKWCGADRLSAVQAASSWLVTHLPRDAQPGLSWGDSRPSNIIYQGTRVAAVLDWDMASVAGAECDLGWWVCMERAMTGGRGLPPVPGFGSLRETIDLWQELIGRPPEYLDWHLVFNALRLQLVMVRLPMLLLAAGQVTLDQAGQLTAVGNMEWVDGLQHGPPERFESRWSGWDS</sequence>
<evidence type="ECO:0000313" key="4">
    <source>
        <dbReference type="Proteomes" id="UP000430146"/>
    </source>
</evidence>
<dbReference type="Proteomes" id="UP000430146">
    <property type="component" value="Unassembled WGS sequence"/>
</dbReference>
<keyword evidence="4" id="KW-1185">Reference proteome</keyword>
<dbReference type="GO" id="GO:0016740">
    <property type="term" value="F:transferase activity"/>
    <property type="evidence" value="ECO:0007669"/>
    <property type="project" value="UniProtKB-KW"/>
</dbReference>
<feature type="domain" description="Aminoglycoside phosphotransferase" evidence="2">
    <location>
        <begin position="52"/>
        <end position="275"/>
    </location>
</feature>
<dbReference type="InterPro" id="IPR051678">
    <property type="entry name" value="AGP_Transferase"/>
</dbReference>
<evidence type="ECO:0000256" key="1">
    <source>
        <dbReference type="SAM" id="MobiDB-lite"/>
    </source>
</evidence>
<dbReference type="RefSeq" id="WP_159235365.1">
    <property type="nucleotide sequence ID" value="NZ_CACSIP010000075.1"/>
</dbReference>
<evidence type="ECO:0000313" key="3">
    <source>
        <dbReference type="EMBL" id="CAA0137542.1"/>
    </source>
</evidence>
<dbReference type="EC" id="2.7.1.-" evidence="3"/>
<proteinExistence type="predicted"/>